<evidence type="ECO:0000313" key="9">
    <source>
        <dbReference type="Proteomes" id="UP000078476"/>
    </source>
</evidence>
<keyword evidence="8" id="KW-0282">Flagellum</keyword>
<dbReference type="SUPFAM" id="SSF64518">
    <property type="entry name" value="Phase 1 flagellin"/>
    <property type="match status" value="1"/>
</dbReference>
<dbReference type="Proteomes" id="UP000078476">
    <property type="component" value="Unassembled WGS sequence"/>
</dbReference>
<dbReference type="GO" id="GO:0071973">
    <property type="term" value="P:bacterial-type flagellum-dependent cell motility"/>
    <property type="evidence" value="ECO:0007669"/>
    <property type="project" value="InterPro"/>
</dbReference>
<evidence type="ECO:0000256" key="3">
    <source>
        <dbReference type="ARBA" id="ARBA00005709"/>
    </source>
</evidence>
<dbReference type="InterPro" id="IPR001029">
    <property type="entry name" value="Flagellin_N"/>
</dbReference>
<reference evidence="8 9" key="1">
    <citation type="submission" date="2016-03" db="EMBL/GenBank/DDBJ databases">
        <authorList>
            <person name="Ploux O."/>
        </authorList>
    </citation>
    <scope>NUCLEOTIDE SEQUENCE [LARGE SCALE GENOMIC DNA]</scope>
    <source>
        <strain evidence="8 9">R-45370</strain>
    </source>
</reference>
<protein>
    <submittedName>
        <fullName evidence="8">Flagellar hook protein</fullName>
    </submittedName>
</protein>
<evidence type="ECO:0000256" key="5">
    <source>
        <dbReference type="ARBA" id="ARBA00023143"/>
    </source>
</evidence>
<feature type="domain" description="Flagellin N-terminal" evidence="6">
    <location>
        <begin position="4"/>
        <end position="140"/>
    </location>
</feature>
<gene>
    <name evidence="8" type="ORF">A1359_13095</name>
</gene>
<keyword evidence="8" id="KW-0969">Cilium</keyword>
<dbReference type="STRING" id="980561.A1359_13095"/>
<organism evidence="8 9">
    <name type="scientific">Methylomonas lenta</name>
    <dbReference type="NCBI Taxonomy" id="980561"/>
    <lineage>
        <taxon>Bacteria</taxon>
        <taxon>Pseudomonadati</taxon>
        <taxon>Pseudomonadota</taxon>
        <taxon>Gammaproteobacteria</taxon>
        <taxon>Methylococcales</taxon>
        <taxon>Methylococcaceae</taxon>
        <taxon>Methylomonas</taxon>
    </lineage>
</organism>
<keyword evidence="5" id="KW-0975">Bacterial flagellum</keyword>
<dbReference type="InterPro" id="IPR001492">
    <property type="entry name" value="Flagellin"/>
</dbReference>
<dbReference type="OrthoDB" id="9768249at2"/>
<keyword evidence="8" id="KW-0966">Cell projection</keyword>
<evidence type="ECO:0000256" key="1">
    <source>
        <dbReference type="ARBA" id="ARBA00004365"/>
    </source>
</evidence>
<name>A0A177N5T4_9GAMM</name>
<dbReference type="EMBL" id="LUUI01000126">
    <property type="protein sequence ID" value="OAI12833.1"/>
    <property type="molecule type" value="Genomic_DNA"/>
</dbReference>
<dbReference type="RefSeq" id="WP_083960674.1">
    <property type="nucleotide sequence ID" value="NZ_LUUI01000126.1"/>
</dbReference>
<accession>A0A177N5T4</accession>
<evidence type="ECO:0000256" key="2">
    <source>
        <dbReference type="ARBA" id="ARBA00004613"/>
    </source>
</evidence>
<evidence type="ECO:0000313" key="8">
    <source>
        <dbReference type="EMBL" id="OAI12833.1"/>
    </source>
</evidence>
<dbReference type="NCBIfam" id="TIGR02550">
    <property type="entry name" value="flagell_flgL"/>
    <property type="match status" value="1"/>
</dbReference>
<proteinExistence type="inferred from homology"/>
<comment type="similarity">
    <text evidence="3">Belongs to the bacterial flagellin family.</text>
</comment>
<comment type="subcellular location">
    <subcellularLocation>
        <location evidence="1">Bacterial flagellum</location>
    </subcellularLocation>
    <subcellularLocation>
        <location evidence="2">Secreted</location>
    </subcellularLocation>
</comment>
<sequence length="302" mass="33214">MRISTSWNQQLGVNAMLDQQSKLSQTQLKLSSGKKYLTPSENAVAATGLIDLQQNIKENQQYQRNIGVARQRLSLQESSLQNATETVQRIRELAVQGLNDSNTPENRKQIAIEIDELNKQLLSIANTQNANGEYIFSGYKSDTPPFSNQLGYSYNGESASWRSVEIGPNRTVTDGDPGDEVFGIVLTGSLTPGNIDNVFQAVGQLSNDLKANKPDSNSLADLDAVLKRFEITRASTGARLNALDNQENLNADYILTNQSTASEIGDLDYADALSKFNLQQISLQAAQQAFTKVQNLSLFNYL</sequence>
<feature type="domain" description="Flagellin C-terminal" evidence="7">
    <location>
        <begin position="223"/>
        <end position="302"/>
    </location>
</feature>
<dbReference type="PANTHER" id="PTHR42792">
    <property type="entry name" value="FLAGELLIN"/>
    <property type="match status" value="1"/>
</dbReference>
<dbReference type="InterPro" id="IPR013384">
    <property type="entry name" value="Flagell_FlgL"/>
</dbReference>
<dbReference type="GO" id="GO:0005576">
    <property type="term" value="C:extracellular region"/>
    <property type="evidence" value="ECO:0007669"/>
    <property type="project" value="UniProtKB-SubCell"/>
</dbReference>
<dbReference type="Pfam" id="PF00669">
    <property type="entry name" value="Flagellin_N"/>
    <property type="match status" value="1"/>
</dbReference>
<evidence type="ECO:0000256" key="4">
    <source>
        <dbReference type="ARBA" id="ARBA00022525"/>
    </source>
</evidence>
<dbReference type="InterPro" id="IPR046358">
    <property type="entry name" value="Flagellin_C"/>
</dbReference>
<evidence type="ECO:0000259" key="7">
    <source>
        <dbReference type="Pfam" id="PF00700"/>
    </source>
</evidence>
<dbReference type="AlphaFoldDB" id="A0A177N5T4"/>
<evidence type="ECO:0000259" key="6">
    <source>
        <dbReference type="Pfam" id="PF00669"/>
    </source>
</evidence>
<dbReference type="Pfam" id="PF00700">
    <property type="entry name" value="Flagellin_C"/>
    <property type="match status" value="1"/>
</dbReference>
<dbReference type="GO" id="GO:0005198">
    <property type="term" value="F:structural molecule activity"/>
    <property type="evidence" value="ECO:0007669"/>
    <property type="project" value="InterPro"/>
</dbReference>
<dbReference type="Gene3D" id="1.20.1330.10">
    <property type="entry name" value="f41 fragment of flagellin, N-terminal domain"/>
    <property type="match status" value="1"/>
</dbReference>
<dbReference type="PANTHER" id="PTHR42792:SF1">
    <property type="entry name" value="FLAGELLAR HOOK-ASSOCIATED PROTEIN 3"/>
    <property type="match status" value="1"/>
</dbReference>
<comment type="caution">
    <text evidence="8">The sequence shown here is derived from an EMBL/GenBank/DDBJ whole genome shotgun (WGS) entry which is preliminary data.</text>
</comment>
<keyword evidence="9" id="KW-1185">Reference proteome</keyword>
<keyword evidence="4" id="KW-0964">Secreted</keyword>
<dbReference type="GO" id="GO:0009424">
    <property type="term" value="C:bacterial-type flagellum hook"/>
    <property type="evidence" value="ECO:0007669"/>
    <property type="project" value="InterPro"/>
</dbReference>